<feature type="non-terminal residue" evidence="2">
    <location>
        <position position="171"/>
    </location>
</feature>
<protein>
    <recommendedName>
        <fullName evidence="1">Prophage endopeptidase tail N-terminal domain-containing protein</fullName>
    </recommendedName>
</protein>
<reference evidence="2 3" key="2">
    <citation type="submission" date="2020-07" db="EMBL/GenBank/DDBJ databases">
        <title>Bacterial metabolism rescues the inhibition of intestinal drug absorption by food and drug additives.</title>
        <authorList>
            <person name="Zou L."/>
            <person name="Spanogiannopoulos P."/>
            <person name="Chien H.-C."/>
            <person name="Pieper L.M."/>
            <person name="Cai W."/>
            <person name="Khuri N."/>
            <person name="Pottel J."/>
            <person name="Vora B."/>
            <person name="Ni Z."/>
            <person name="Tsakalozou E."/>
            <person name="Zhang W."/>
            <person name="Shoichet B.K."/>
            <person name="Giacomini K.M."/>
            <person name="Turnbaugh P.J."/>
        </authorList>
    </citation>
    <scope>NUCLEOTIDE SEQUENCE [LARGE SCALE GENOMIC DNA]</scope>
    <source>
        <strain evidence="2 3">B33</strain>
    </source>
</reference>
<dbReference type="RefSeq" id="WP_176350833.1">
    <property type="nucleotide sequence ID" value="NZ_JABWDJ010000303.1"/>
</dbReference>
<name>A0A7Y6UBG4_PHOVU</name>
<dbReference type="Proteomes" id="UP000524321">
    <property type="component" value="Unassembled WGS sequence"/>
</dbReference>
<feature type="domain" description="Prophage endopeptidase tail N-terminal" evidence="1">
    <location>
        <begin position="14"/>
        <end position="70"/>
    </location>
</feature>
<dbReference type="Pfam" id="PF18994">
    <property type="entry name" value="Prophage_tailD1"/>
    <property type="match status" value="1"/>
</dbReference>
<dbReference type="EMBL" id="JABWDJ010000303">
    <property type="protein sequence ID" value="NVB76272.1"/>
    <property type="molecule type" value="Genomic_DNA"/>
</dbReference>
<evidence type="ECO:0000259" key="1">
    <source>
        <dbReference type="Pfam" id="PF18994"/>
    </source>
</evidence>
<accession>A0A7Y6UBG4</accession>
<dbReference type="InterPro" id="IPR044051">
    <property type="entry name" value="Prophage_tail_N"/>
</dbReference>
<dbReference type="AlphaFoldDB" id="A0A7Y6UBG4"/>
<sequence length="171" mass="18474">MLKILQADGGQIPLDFDKYFIQEETNGEDQIGFTLPLDHADYKLLTEEVQLLDAEDGQVYRITAIDEGAATANIKGKLELSPLRADMRIPYTNGSDTLAGTVEGVLPAGWTVVDHSLSTIRRTIDLDSATPEDVILGAASAFGGLAIRYKIADKAVHFYAPGDFKAGGVYL</sequence>
<evidence type="ECO:0000313" key="3">
    <source>
        <dbReference type="Proteomes" id="UP000524321"/>
    </source>
</evidence>
<gene>
    <name evidence="2" type="ORF">HUV05_22825</name>
</gene>
<comment type="caution">
    <text evidence="2">The sequence shown here is derived from an EMBL/GenBank/DDBJ whole genome shotgun (WGS) entry which is preliminary data.</text>
</comment>
<proteinExistence type="predicted"/>
<organism evidence="2 3">
    <name type="scientific">Phocaeicola vulgatus</name>
    <name type="common">Bacteroides vulgatus</name>
    <dbReference type="NCBI Taxonomy" id="821"/>
    <lineage>
        <taxon>Bacteria</taxon>
        <taxon>Pseudomonadati</taxon>
        <taxon>Bacteroidota</taxon>
        <taxon>Bacteroidia</taxon>
        <taxon>Bacteroidales</taxon>
        <taxon>Bacteroidaceae</taxon>
        <taxon>Phocaeicola</taxon>
    </lineage>
</organism>
<evidence type="ECO:0000313" key="2">
    <source>
        <dbReference type="EMBL" id="NVB76272.1"/>
    </source>
</evidence>
<reference evidence="2 3" key="1">
    <citation type="submission" date="2020-04" db="EMBL/GenBank/DDBJ databases">
        <authorList>
            <person name="Pieper L."/>
        </authorList>
    </citation>
    <scope>NUCLEOTIDE SEQUENCE [LARGE SCALE GENOMIC DNA]</scope>
    <source>
        <strain evidence="2 3">B33</strain>
    </source>
</reference>